<evidence type="ECO:0000313" key="2">
    <source>
        <dbReference type="Proteomes" id="UP000324748"/>
    </source>
</evidence>
<gene>
    <name evidence="1" type="ORF">PGT21_018884</name>
</gene>
<reference evidence="1 2" key="1">
    <citation type="submission" date="2019-05" db="EMBL/GenBank/DDBJ databases">
        <title>Emergence of the Ug99 lineage of the wheat stem rust pathogen through somatic hybridization.</title>
        <authorList>
            <person name="Li F."/>
            <person name="Upadhyaya N.M."/>
            <person name="Sperschneider J."/>
            <person name="Matny O."/>
            <person name="Nguyen-Phuc H."/>
            <person name="Mago R."/>
            <person name="Raley C."/>
            <person name="Miller M.E."/>
            <person name="Silverstein K.A.T."/>
            <person name="Henningsen E."/>
            <person name="Hirsch C.D."/>
            <person name="Visser B."/>
            <person name="Pretorius Z.A."/>
            <person name="Steffenson B.J."/>
            <person name="Schwessinger B."/>
            <person name="Dodds P.N."/>
            <person name="Figueroa M."/>
        </authorList>
    </citation>
    <scope>NUCLEOTIDE SEQUENCE [LARGE SCALE GENOMIC DNA]</scope>
    <source>
        <strain evidence="1">21-0</strain>
    </source>
</reference>
<evidence type="ECO:0000313" key="1">
    <source>
        <dbReference type="EMBL" id="KAA1107587.1"/>
    </source>
</evidence>
<dbReference type="AlphaFoldDB" id="A0A5B0Q369"/>
<sequence>MRTEHHHTTTTTTFFHQQLAQFYDIRTQQDTHTLRMTSIASSLLRSYRIIQQGLLSAVTRNRTFNPQQVSRGLVAKHHPVVLQTPPSTILSGFFRPLGSLPIAATGTSALPFSAKPYYSGFHSFAHQRTFQPSPFRTFTSEPRMSLQRELDGGKSTRMAHDHAPRPVNVPLVDEIVHDHVAARFAFPAPSVEY</sequence>
<dbReference type="OrthoDB" id="2495999at2759"/>
<proteinExistence type="predicted"/>
<dbReference type="EMBL" id="VSWC01000029">
    <property type="protein sequence ID" value="KAA1107587.1"/>
    <property type="molecule type" value="Genomic_DNA"/>
</dbReference>
<keyword evidence="2" id="KW-1185">Reference proteome</keyword>
<comment type="caution">
    <text evidence="1">The sequence shown here is derived from an EMBL/GenBank/DDBJ whole genome shotgun (WGS) entry which is preliminary data.</text>
</comment>
<name>A0A5B0Q369_PUCGR</name>
<accession>A0A5B0Q369</accession>
<organism evidence="1 2">
    <name type="scientific">Puccinia graminis f. sp. tritici</name>
    <dbReference type="NCBI Taxonomy" id="56615"/>
    <lineage>
        <taxon>Eukaryota</taxon>
        <taxon>Fungi</taxon>
        <taxon>Dikarya</taxon>
        <taxon>Basidiomycota</taxon>
        <taxon>Pucciniomycotina</taxon>
        <taxon>Pucciniomycetes</taxon>
        <taxon>Pucciniales</taxon>
        <taxon>Pucciniaceae</taxon>
        <taxon>Puccinia</taxon>
    </lineage>
</organism>
<dbReference type="Proteomes" id="UP000324748">
    <property type="component" value="Unassembled WGS sequence"/>
</dbReference>
<protein>
    <submittedName>
        <fullName evidence="1">Uncharacterized protein</fullName>
    </submittedName>
</protein>